<proteinExistence type="predicted"/>
<dbReference type="Proteomes" id="UP000044625">
    <property type="component" value="Unassembled WGS sequence"/>
</dbReference>
<evidence type="ECO:0008006" key="3">
    <source>
        <dbReference type="Google" id="ProtNLM"/>
    </source>
</evidence>
<reference evidence="1 2" key="1">
    <citation type="submission" date="2015-03" db="EMBL/GenBank/DDBJ databases">
        <authorList>
            <consortium name="Pathogen Informatics"/>
            <person name="Murphy D."/>
        </authorList>
    </citation>
    <scope>NUCLEOTIDE SEQUENCE [LARGE SCALE GENOMIC DNA]</scope>
    <source>
        <strain evidence="2">type strain: CIP110230</strain>
    </source>
</reference>
<sequence length="95" mass="10758">MLILFWGVVIERHANSTPTFRTLIHLNIISHVAISSGGSHCYSLRCHSPLNGCTPGFQFRHFFGVFFERKLVNRTVYVHSLSHTALTEFKVVTIG</sequence>
<protein>
    <recommendedName>
        <fullName evidence="3">Secreted protein</fullName>
    </recommendedName>
</protein>
<evidence type="ECO:0000313" key="1">
    <source>
        <dbReference type="EMBL" id="CRY69110.1"/>
    </source>
</evidence>
<comment type="caution">
    <text evidence="1">The sequence shown here is derived from an EMBL/GenBank/DDBJ whole genome shotgun (WGS) entry which is preliminary data.</text>
</comment>
<accession>A0ABP1ZVI6</accession>
<keyword evidence="2" id="KW-1185">Reference proteome</keyword>
<dbReference type="EMBL" id="CWJL01000034">
    <property type="protein sequence ID" value="CRY69110.1"/>
    <property type="molecule type" value="Genomic_DNA"/>
</dbReference>
<evidence type="ECO:0000313" key="2">
    <source>
        <dbReference type="Proteomes" id="UP000044625"/>
    </source>
</evidence>
<name>A0ABP1ZVI6_9GAMM</name>
<organism evidence="1 2">
    <name type="scientific">Yersinia pekkanenii</name>
    <dbReference type="NCBI Taxonomy" id="1288385"/>
    <lineage>
        <taxon>Bacteria</taxon>
        <taxon>Pseudomonadati</taxon>
        <taxon>Pseudomonadota</taxon>
        <taxon>Gammaproteobacteria</taxon>
        <taxon>Enterobacterales</taxon>
        <taxon>Yersiniaceae</taxon>
        <taxon>Yersinia</taxon>
    </lineage>
</organism>
<gene>
    <name evidence="1" type="ORF">ERS137968_04250</name>
</gene>